<protein>
    <submittedName>
        <fullName evidence="1">Uncharacterized protein</fullName>
    </submittedName>
</protein>
<evidence type="ECO:0000313" key="2">
    <source>
        <dbReference type="Proteomes" id="UP000676428"/>
    </source>
</evidence>
<name>A0ABX8DE64_9GAMM</name>
<sequence>MVTFLLVVTMFFIVLSIFLKIRYVAIIYVVGNIILFIFFTVSGQVGVWFILLFQISALGPAFLGICIGTPIGYKVRPIIGSKLSNFGNELLCRLSAGLRKKQDLESVLNFDGTPKNSENIKREDLLADKRDIKSKY</sequence>
<proteinExistence type="predicted"/>
<dbReference type="EMBL" id="CP074572">
    <property type="protein sequence ID" value="QVK23013.1"/>
    <property type="molecule type" value="Genomic_DNA"/>
</dbReference>
<evidence type="ECO:0000313" key="1">
    <source>
        <dbReference type="EMBL" id="QVK23013.1"/>
    </source>
</evidence>
<reference evidence="1 2" key="1">
    <citation type="journal article" date="2012" name="Int. J. Syst. Evol. Microbiol.">
        <title>Shewanella dokdonensis sp. nov., isolated from seawater.</title>
        <authorList>
            <person name="Sung H.R."/>
            <person name="Yoon J.H."/>
            <person name="Ghim S.Y."/>
        </authorList>
    </citation>
    <scope>NUCLEOTIDE SEQUENCE [LARGE SCALE GENOMIC DNA]</scope>
    <source>
        <strain evidence="1 2">DSM 23626</strain>
    </source>
</reference>
<gene>
    <name evidence="1" type="ORF">KHX94_18095</name>
</gene>
<keyword evidence="2" id="KW-1185">Reference proteome</keyword>
<accession>A0ABX8DE64</accession>
<dbReference type="Proteomes" id="UP000676428">
    <property type="component" value="Chromosome"/>
</dbReference>
<organism evidence="1 2">
    <name type="scientific">Shewanella dokdonensis</name>
    <dbReference type="NCBI Taxonomy" id="712036"/>
    <lineage>
        <taxon>Bacteria</taxon>
        <taxon>Pseudomonadati</taxon>
        <taxon>Pseudomonadota</taxon>
        <taxon>Gammaproteobacteria</taxon>
        <taxon>Alteromonadales</taxon>
        <taxon>Shewanellaceae</taxon>
        <taxon>Shewanella</taxon>
    </lineage>
</organism>
<dbReference type="RefSeq" id="WP_213681656.1">
    <property type="nucleotide sequence ID" value="NZ_CP074572.1"/>
</dbReference>